<dbReference type="Proteomes" id="UP000032487">
    <property type="component" value="Unassembled WGS sequence"/>
</dbReference>
<name>A0A0D9AFA6_STUST</name>
<dbReference type="SUPFAM" id="SSF53756">
    <property type="entry name" value="UDP-Glycosyltransferase/glycogen phosphorylase"/>
    <property type="match status" value="1"/>
</dbReference>
<dbReference type="OrthoDB" id="9178495at2"/>
<sequence length="312" mass="35336">MRVLVLTSADRALDNRSLWLSLRAYGDVEVRFLNKSQQRGLKSYFATQVVCGYECIILDLMFKHICTQGRFLRSLPSLTLYEEDAYLDFMSGSKWQGHFVRFYKQLPGVRVISTGFMVTQHLRAAGVDAHFIPKGFDSARMQLQDCERDIQLGFIGRLGSAAYAARRALLEALAAVEPLQIMRTHSADEYVQTLNRIHIFISADVGLNEYMAKNFEAMACGCLLLAKRQGRGEENALGLEDGVNVLLYDDIDSLRKRLAWARKYPELARVVALRGHEHVLANHAYEKLASKIAAVISAPFATVPSLPWWKFW</sequence>
<evidence type="ECO:0000313" key="2">
    <source>
        <dbReference type="EMBL" id="KJH79357.1"/>
    </source>
</evidence>
<dbReference type="PATRIC" id="fig|316.101.peg.2733"/>
<dbReference type="RefSeq" id="WP_045163867.1">
    <property type="nucleotide sequence ID" value="NZ_JYHV01000037.1"/>
</dbReference>
<proteinExistence type="predicted"/>
<feature type="domain" description="Spore protein YkvP/CgeB glycosyl transferase-like" evidence="1">
    <location>
        <begin position="187"/>
        <end position="292"/>
    </location>
</feature>
<reference evidence="2 3" key="1">
    <citation type="submission" date="2015-02" db="EMBL/GenBank/DDBJ databases">
        <title>Draft genome sequence of Pseudomonas stutzeri NT0128 isolated from wheat (Triticum turgidum) rhizosphere.</title>
        <authorList>
            <person name="Tovi N."/>
            <person name="Frenk S."/>
            <person name="Hadar Y."/>
            <person name="Minz D."/>
        </authorList>
    </citation>
    <scope>NUCLEOTIDE SEQUENCE [LARGE SCALE GENOMIC DNA]</scope>
    <source>
        <strain evidence="2 3">NT0128</strain>
    </source>
</reference>
<evidence type="ECO:0000313" key="3">
    <source>
        <dbReference type="Proteomes" id="UP000032487"/>
    </source>
</evidence>
<organism evidence="2 3">
    <name type="scientific">Stutzerimonas stutzeri</name>
    <name type="common">Pseudomonas stutzeri</name>
    <dbReference type="NCBI Taxonomy" id="316"/>
    <lineage>
        <taxon>Bacteria</taxon>
        <taxon>Pseudomonadati</taxon>
        <taxon>Pseudomonadota</taxon>
        <taxon>Gammaproteobacteria</taxon>
        <taxon>Pseudomonadales</taxon>
        <taxon>Pseudomonadaceae</taxon>
        <taxon>Stutzerimonas</taxon>
    </lineage>
</organism>
<dbReference type="EMBL" id="JYHV01000037">
    <property type="protein sequence ID" value="KJH79357.1"/>
    <property type="molecule type" value="Genomic_DNA"/>
</dbReference>
<dbReference type="Pfam" id="PF13524">
    <property type="entry name" value="Glyco_trans_1_2"/>
    <property type="match status" value="1"/>
</dbReference>
<accession>A0A0D9AFA6</accession>
<dbReference type="Gene3D" id="3.40.50.2000">
    <property type="entry name" value="Glycogen Phosphorylase B"/>
    <property type="match status" value="1"/>
</dbReference>
<protein>
    <recommendedName>
        <fullName evidence="1">Spore protein YkvP/CgeB glycosyl transferase-like domain-containing protein</fullName>
    </recommendedName>
</protein>
<comment type="caution">
    <text evidence="2">The sequence shown here is derived from an EMBL/GenBank/DDBJ whole genome shotgun (WGS) entry which is preliminary data.</text>
</comment>
<dbReference type="AlphaFoldDB" id="A0A0D9AFA6"/>
<gene>
    <name evidence="2" type="ORF">UF78_19485</name>
</gene>
<evidence type="ECO:0000259" key="1">
    <source>
        <dbReference type="Pfam" id="PF13524"/>
    </source>
</evidence>
<dbReference type="InterPro" id="IPR055259">
    <property type="entry name" value="YkvP/CgeB_Glyco_trans-like"/>
</dbReference>